<protein>
    <submittedName>
        <fullName evidence="2">Putative secreted protein</fullName>
    </submittedName>
</protein>
<dbReference type="AlphaFoldDB" id="A0A2M4DH27"/>
<name>A0A2M4DH27_ANODA</name>
<keyword evidence="1" id="KW-0732">Signal</keyword>
<sequence>MLIIAIILETILQLASMCSSAASSTLANINHVVGSKNHTHTDRRLVETKKKSRLQKHAYTTGASVSRSFSSMQRKMFACSVLSSVLGAASGVYLHPAPAGCCCKCCKTCFQP</sequence>
<accession>A0A2M4DH27</accession>
<reference evidence="2" key="1">
    <citation type="submission" date="2018-01" db="EMBL/GenBank/DDBJ databases">
        <title>An insight into the sialome of Amazonian anophelines.</title>
        <authorList>
            <person name="Ribeiro J.M."/>
            <person name="Scarpassa V."/>
            <person name="Calvo E."/>
        </authorList>
    </citation>
    <scope>NUCLEOTIDE SEQUENCE</scope>
</reference>
<dbReference type="EMBL" id="GGFL01012692">
    <property type="protein sequence ID" value="MBW76870.1"/>
    <property type="molecule type" value="Transcribed_RNA"/>
</dbReference>
<evidence type="ECO:0000313" key="2">
    <source>
        <dbReference type="EMBL" id="MBW76870.1"/>
    </source>
</evidence>
<evidence type="ECO:0000256" key="1">
    <source>
        <dbReference type="SAM" id="SignalP"/>
    </source>
</evidence>
<proteinExistence type="predicted"/>
<feature type="chain" id="PRO_5014869733" evidence="1">
    <location>
        <begin position="18"/>
        <end position="112"/>
    </location>
</feature>
<organism evidence="2">
    <name type="scientific">Anopheles darlingi</name>
    <name type="common">Mosquito</name>
    <dbReference type="NCBI Taxonomy" id="43151"/>
    <lineage>
        <taxon>Eukaryota</taxon>
        <taxon>Metazoa</taxon>
        <taxon>Ecdysozoa</taxon>
        <taxon>Arthropoda</taxon>
        <taxon>Hexapoda</taxon>
        <taxon>Insecta</taxon>
        <taxon>Pterygota</taxon>
        <taxon>Neoptera</taxon>
        <taxon>Endopterygota</taxon>
        <taxon>Diptera</taxon>
        <taxon>Nematocera</taxon>
        <taxon>Culicoidea</taxon>
        <taxon>Culicidae</taxon>
        <taxon>Anophelinae</taxon>
        <taxon>Anopheles</taxon>
    </lineage>
</organism>
<feature type="signal peptide" evidence="1">
    <location>
        <begin position="1"/>
        <end position="17"/>
    </location>
</feature>